<dbReference type="InterPro" id="IPR000209">
    <property type="entry name" value="Peptidase_S8/S53_dom"/>
</dbReference>
<evidence type="ECO:0000259" key="5">
    <source>
        <dbReference type="Pfam" id="PF00082"/>
    </source>
</evidence>
<feature type="compositionally biased region" description="Polar residues" evidence="4">
    <location>
        <begin position="45"/>
        <end position="54"/>
    </location>
</feature>
<feature type="non-terminal residue" evidence="6">
    <location>
        <position position="1"/>
    </location>
</feature>
<feature type="region of interest" description="Disordered" evidence="4">
    <location>
        <begin position="45"/>
        <end position="64"/>
    </location>
</feature>
<evidence type="ECO:0000313" key="6">
    <source>
        <dbReference type="EMBL" id="CAG9981145.1"/>
    </source>
</evidence>
<gene>
    <name evidence="6" type="ORF">CBYS24578_00008139</name>
</gene>
<comment type="caution">
    <text evidence="6">The sequence shown here is derived from an EMBL/GenBank/DDBJ whole genome shotgun (WGS) entry which is preliminary data.</text>
</comment>
<dbReference type="InterPro" id="IPR036770">
    <property type="entry name" value="Ankyrin_rpt-contain_sf"/>
</dbReference>
<dbReference type="PANTHER" id="PTHR43806:SF58">
    <property type="entry name" value="ALKALINE PROTEASE 1-RELATED"/>
    <property type="match status" value="1"/>
</dbReference>
<reference evidence="6 7" key="2">
    <citation type="submission" date="2021-10" db="EMBL/GenBank/DDBJ databases">
        <authorList>
            <person name="Piombo E."/>
        </authorList>
    </citation>
    <scope>NUCLEOTIDE SEQUENCE [LARGE SCALE GENOMIC DNA]</scope>
</reference>
<feature type="region of interest" description="Disordered" evidence="4">
    <location>
        <begin position="99"/>
        <end position="144"/>
    </location>
</feature>
<keyword evidence="3" id="KW-0720">Serine protease</keyword>
<dbReference type="InterPro" id="IPR050131">
    <property type="entry name" value="Peptidase_S8_subtilisin-like"/>
</dbReference>
<feature type="compositionally biased region" description="Basic and acidic residues" evidence="4">
    <location>
        <begin position="628"/>
        <end position="643"/>
    </location>
</feature>
<dbReference type="Gene3D" id="3.40.50.200">
    <property type="entry name" value="Peptidase S8/S53 domain"/>
    <property type="match status" value="1"/>
</dbReference>
<organism evidence="6 7">
    <name type="scientific">Clonostachys byssicola</name>
    <dbReference type="NCBI Taxonomy" id="160290"/>
    <lineage>
        <taxon>Eukaryota</taxon>
        <taxon>Fungi</taxon>
        <taxon>Dikarya</taxon>
        <taxon>Ascomycota</taxon>
        <taxon>Pezizomycotina</taxon>
        <taxon>Sordariomycetes</taxon>
        <taxon>Hypocreomycetidae</taxon>
        <taxon>Hypocreales</taxon>
        <taxon>Bionectriaceae</taxon>
        <taxon>Clonostachys</taxon>
    </lineage>
</organism>
<evidence type="ECO:0000256" key="3">
    <source>
        <dbReference type="ARBA" id="ARBA00022825"/>
    </source>
</evidence>
<reference evidence="7" key="1">
    <citation type="submission" date="2019-06" db="EMBL/GenBank/DDBJ databases">
        <authorList>
            <person name="Broberg M."/>
        </authorList>
    </citation>
    <scope>NUCLEOTIDE SEQUENCE [LARGE SCALE GENOMIC DNA]</scope>
</reference>
<dbReference type="AlphaFoldDB" id="A0A9N9U764"/>
<comment type="similarity">
    <text evidence="1">Belongs to the peptidase S8 family.</text>
</comment>
<proteinExistence type="inferred from homology"/>
<dbReference type="Pfam" id="PF00082">
    <property type="entry name" value="Peptidase_S8"/>
    <property type="match status" value="1"/>
</dbReference>
<evidence type="ECO:0000313" key="7">
    <source>
        <dbReference type="Proteomes" id="UP000754883"/>
    </source>
</evidence>
<keyword evidence="3" id="KW-0378">Hydrolase</keyword>
<feature type="domain" description="Peptidase S8/S53" evidence="5">
    <location>
        <begin position="702"/>
        <end position="935"/>
    </location>
</feature>
<evidence type="ECO:0000256" key="4">
    <source>
        <dbReference type="SAM" id="MobiDB-lite"/>
    </source>
</evidence>
<dbReference type="GO" id="GO:0006508">
    <property type="term" value="P:proteolysis"/>
    <property type="evidence" value="ECO:0007669"/>
    <property type="project" value="UniProtKB-KW"/>
</dbReference>
<dbReference type="InterPro" id="IPR036852">
    <property type="entry name" value="Peptidase_S8/S53_dom_sf"/>
</dbReference>
<protein>
    <recommendedName>
        <fullName evidence="5">Peptidase S8/S53 domain-containing protein</fullName>
    </recommendedName>
</protein>
<dbReference type="Proteomes" id="UP000754883">
    <property type="component" value="Unassembled WGS sequence"/>
</dbReference>
<accession>A0A9N9U764</accession>
<evidence type="ECO:0000256" key="2">
    <source>
        <dbReference type="ARBA" id="ARBA00022670"/>
    </source>
</evidence>
<keyword evidence="2" id="KW-0645">Protease</keyword>
<dbReference type="Gene3D" id="1.25.40.20">
    <property type="entry name" value="Ankyrin repeat-containing domain"/>
    <property type="match status" value="1"/>
</dbReference>
<dbReference type="SUPFAM" id="SSF52743">
    <property type="entry name" value="Subtilisin-like"/>
    <property type="match status" value="1"/>
</dbReference>
<dbReference type="EMBL" id="CABFNO020001323">
    <property type="protein sequence ID" value="CAG9981145.1"/>
    <property type="molecule type" value="Genomic_DNA"/>
</dbReference>
<sequence length="1007" mass="112986">MASVNPFVATFDQDTLQNAWNAIDAGDISEGKVYWKLEAVISAAQKQQRTSTNGDADHDEESRPKDTLLEHLKEFLDWGDSVDLSRFLILSEAVKEYQKSLSRNDPSKKRSKPLPGSGTPRSAPSARDQKEEDGDQSNGSGKIRQDHPAYNIALAMCQVDPTLPFTSSKEPTLSSISSKEEEMPPFHIAADAGLTPFVQIMLRGLGNDQESITEHVSRKYQGKTALRRAATSPHLDVLMLFRDKYANLIDIESIIFTIQKTGPKDEGKADAFLKAFELLAQAKCVFKPEGTPYDDKIWKSATEVGSAKVLKCLLQSDWHDKFATYKNARLVIESGDLSLWKLFSKDTRKTFMRNSKCDFLHVAVQNRRQDMVADLLKEFPEQVVVKAPKYPLEHLSTKDSSKDDVAFSTIRNDLMAAMIYDRDLSIQHIRKILKDSKRKGMCLHLTSMDTSERNFFDYVQFLISSEKMQRPFFKFESVLKYAAFPNLRTPSCPNNALPLKSKHLDHKEIQDVYEWLRRRNVTKVMEVSVPDRLDDPHSDDVVAECINGWDTRILKWKKLDLYLGNLYKGDEDKLEELELYSSGNRSVHDQWYQQLERFKKDVMSDARVELVKKELEDRLAQVKERLVEKKKKRSEEQQEKPSEEQDDDPDDQPFTLDSCLWDSNLSYAVPTNLEDIAVQTAWPTLDAFTQAFKSYPGSNKARKTKVAIIDSGVVVYGGLSEINSSSSASPGQDLAHRIVDGVSLVSSGNSEEPFWHATDPHGTQMAKLISSINPLCELYVIKVTETRTAGVSANNVAASTNAHHHQAIEWAREKKVDIISLSLVVYQDSDQNLAHQINLAKDEDIVILSSTADGGMRKENTTTSADKSAHIEVINIGASDWNGNLLNESQKAGYDYCMVGQNVPVGLVPFLKSREVVTGSSVATALAAGLAALIVACCRISTNCNTECDATNCTTECEATNCTTKGYVTNCNTKGYAKWRYRMVMATMKRMSVGETPPKWVDLDNFC</sequence>
<dbReference type="GO" id="GO:0004252">
    <property type="term" value="F:serine-type endopeptidase activity"/>
    <property type="evidence" value="ECO:0007669"/>
    <property type="project" value="InterPro"/>
</dbReference>
<evidence type="ECO:0000256" key="1">
    <source>
        <dbReference type="ARBA" id="ARBA00011073"/>
    </source>
</evidence>
<dbReference type="OrthoDB" id="3565018at2759"/>
<dbReference type="PANTHER" id="PTHR43806">
    <property type="entry name" value="PEPTIDASE S8"/>
    <property type="match status" value="1"/>
</dbReference>
<keyword evidence="7" id="KW-1185">Reference proteome</keyword>
<feature type="region of interest" description="Disordered" evidence="4">
    <location>
        <begin position="628"/>
        <end position="655"/>
    </location>
</feature>
<name>A0A9N9U764_9HYPO</name>